<dbReference type="GO" id="GO:0020037">
    <property type="term" value="F:heme binding"/>
    <property type="evidence" value="ECO:0007669"/>
    <property type="project" value="InterPro"/>
</dbReference>
<feature type="transmembrane region" description="Helical" evidence="13">
    <location>
        <begin position="848"/>
        <end position="869"/>
    </location>
</feature>
<dbReference type="InterPro" id="IPR043156">
    <property type="entry name" value="Catalase_clade2_helical"/>
</dbReference>
<dbReference type="Pfam" id="PF18011">
    <property type="entry name" value="Catalase_C"/>
    <property type="match status" value="1"/>
</dbReference>
<dbReference type="Gene3D" id="2.40.180.10">
    <property type="entry name" value="Catalase core domain"/>
    <property type="match status" value="1"/>
</dbReference>
<evidence type="ECO:0000259" key="14">
    <source>
        <dbReference type="SMART" id="SM01060"/>
    </source>
</evidence>
<dbReference type="AlphaFoldDB" id="A0A4Y9YD68"/>
<evidence type="ECO:0000256" key="7">
    <source>
        <dbReference type="ARBA" id="ARBA00022723"/>
    </source>
</evidence>
<dbReference type="PANTHER" id="PTHR42821:SF1">
    <property type="entry name" value="CATALASE-B"/>
    <property type="match status" value="1"/>
</dbReference>
<dbReference type="InterPro" id="IPR011701">
    <property type="entry name" value="MFS"/>
</dbReference>
<dbReference type="Gene3D" id="1.20.1370.20">
    <property type="match status" value="1"/>
</dbReference>
<feature type="transmembrane region" description="Helical" evidence="13">
    <location>
        <begin position="985"/>
        <end position="1006"/>
    </location>
</feature>
<dbReference type="PROSITE" id="PS00437">
    <property type="entry name" value="CATALASE_1"/>
    <property type="match status" value="1"/>
</dbReference>
<comment type="function">
    <text evidence="12">Catalyzes the degradation of hydrogen peroxide (H(2)O(2)) generated by peroxisomal oxidases to water and oxygen, thereby protecting cells from the toxic effects of hydrogen peroxide.</text>
</comment>
<dbReference type="InterPro" id="IPR020835">
    <property type="entry name" value="Catalase_sf"/>
</dbReference>
<evidence type="ECO:0000256" key="2">
    <source>
        <dbReference type="ARBA" id="ARBA00004141"/>
    </source>
</evidence>
<feature type="transmembrane region" description="Helical" evidence="13">
    <location>
        <begin position="1018"/>
        <end position="1038"/>
    </location>
</feature>
<reference evidence="15 16" key="1">
    <citation type="submission" date="2019-01" db="EMBL/GenBank/DDBJ databases">
        <title>Genome sequencing of the rare red list fungi Fomitopsis rosea.</title>
        <authorList>
            <person name="Buettner E."/>
            <person name="Kellner H."/>
        </authorList>
    </citation>
    <scope>NUCLEOTIDE SEQUENCE [LARGE SCALE GENOMIC DNA]</scope>
    <source>
        <strain evidence="15 16">DSM 105464</strain>
    </source>
</reference>
<dbReference type="InterPro" id="IPR024712">
    <property type="entry name" value="Catalase_clade2"/>
</dbReference>
<dbReference type="STRING" id="34475.A0A4Y9YD68"/>
<feature type="transmembrane region" description="Helical" evidence="13">
    <location>
        <begin position="1044"/>
        <end position="1064"/>
    </location>
</feature>
<keyword evidence="13" id="KW-1133">Transmembrane helix</keyword>
<dbReference type="Gene3D" id="1.20.1250.20">
    <property type="entry name" value="MFS general substrate transporter like domains"/>
    <property type="match status" value="1"/>
</dbReference>
<dbReference type="Pfam" id="PF07690">
    <property type="entry name" value="MFS_1"/>
    <property type="match status" value="1"/>
</dbReference>
<dbReference type="Pfam" id="PF00199">
    <property type="entry name" value="Catalase"/>
    <property type="match status" value="1"/>
</dbReference>
<keyword evidence="9 11" id="KW-0408">Iron</keyword>
<dbReference type="InterPro" id="IPR011614">
    <property type="entry name" value="Catalase_core"/>
</dbReference>
<dbReference type="EMBL" id="SEKV01000305">
    <property type="protein sequence ID" value="TFY59401.1"/>
    <property type="molecule type" value="Genomic_DNA"/>
</dbReference>
<evidence type="ECO:0000256" key="13">
    <source>
        <dbReference type="SAM" id="Phobius"/>
    </source>
</evidence>
<dbReference type="PRINTS" id="PR00067">
    <property type="entry name" value="CATALASE"/>
</dbReference>
<dbReference type="EC" id="1.11.1.6" evidence="4 11"/>
<gene>
    <name evidence="15" type="ORF">EVJ58_g5798</name>
</gene>
<evidence type="ECO:0000256" key="1">
    <source>
        <dbReference type="ARBA" id="ARBA00001971"/>
    </source>
</evidence>
<name>A0A4Y9YD68_9APHY</name>
<feature type="transmembrane region" description="Helical" evidence="13">
    <location>
        <begin position="814"/>
        <end position="836"/>
    </location>
</feature>
<evidence type="ECO:0000256" key="11">
    <source>
        <dbReference type="RuleBase" id="RU000498"/>
    </source>
</evidence>
<dbReference type="Proteomes" id="UP000298390">
    <property type="component" value="Unassembled WGS sequence"/>
</dbReference>
<dbReference type="PANTHER" id="PTHR42821">
    <property type="entry name" value="CATALASE"/>
    <property type="match status" value="1"/>
</dbReference>
<feature type="transmembrane region" description="Helical" evidence="13">
    <location>
        <begin position="950"/>
        <end position="973"/>
    </location>
</feature>
<dbReference type="FunFam" id="2.40.180.10:FF:000003">
    <property type="entry name" value="Catalase"/>
    <property type="match status" value="1"/>
</dbReference>
<sequence length="1169" mass="129954">MASAIKTAAQSVLAAATDNAKIADLQRDIQDPSKRPTKSLTTDHGVFVSDTDNWLKAQTKAHVGPSLLEDQIGREKIHRFDHERIPERVVHARGAAAHGYFKVFDNSASKYTYAPVLSDPSRTTPVFLRFSTVQGSRGSADTVRDVRGFAVKFYTQEGNWDIVGNDIPVFFIQDAIKFPDFVHAVKPEPHNEVPQGQSAHNNFWDYVGLQPEATHMVMWAMSDRGIPRSYRMIQGFGVNTYTLVNAEGKRHFVKFHFMPELGVCSLMWDEALKLCGQDPDFHRKDLNEAIDTGAYPKWTFGIQVIPESAENDFDFDILDATKIWPEELVPMQVIGELVLNRVVDEYFTETEQVAFCTSHVVPGIGLSDDPLLQGRNFSYFDTQITRLGINWQELPINRPVCPVLNHQRDGALRHRITKGSINYWPNRAAIGGPVPTQEGGYYDYPQKVEGVKQRYRGEKFNEHYNQAQLFYNSLTEYEKAHLVSAISFELSHCDDPVVYETYTKVLNNVDFELTKQVAEKVGGVMPSEPARPNHGKKSATLSQLYYKPKEPTIKSRRIAILLGDGYDLAEVEGLRAAIKAGSATSWVIGPRRGRVYPKGEKGGDVGVWADHHFEGQRSTMFDAVIVPSGDHAATLAKMGRAVHWVREAFGHCKAIGALGEGVKFVHDALHVPHLRFAHDLHSNDVVVAYGVVTAGRYDAGSAAADVLKIEQNAKGFISSFALESHARGQTINLVLFRDVSEKLDVEKGQEVDVEVMVAGPSRRRGGTMASRDNCGVGHRDVSESHYMTRPLGCADYVPSLRTLMGIVKTYPQLVGVRICLGIAEAGLFPGVVYYMTLWYPRHMLQFRIGLFYGGASAAGAFSGVLAYGISFMSGTGGLLGWSWIFIIEGLLTMVVSIISFFVIVDFPDTATFLTQKERAYLTWRKKYDNSSVGEEEHFEMRHLKSALCDWQVWLQMLMFMTIVAPMLGISLFLPSIINGFGYGTAISQLLTVPAYIVATIVLIIVAIWSDHVKLRSPFILGGLLMCLVGFAINISNASIGARYFGTYLCAAGSYATLPGVISWLGNNLAGQYKRGVGMAVQIGIGNLASLIVSNIYLSKDAPRYIMGHALELMFIGIGLVNLPILVGLYRWENAKRDEMQRAMAEKGIEYSDEELRRLGDRAPDFRYTL</sequence>
<dbReference type="Gene3D" id="3.40.50.880">
    <property type="match status" value="1"/>
</dbReference>
<dbReference type="SMART" id="SM01060">
    <property type="entry name" value="Catalase"/>
    <property type="match status" value="1"/>
</dbReference>
<dbReference type="InterPro" id="IPR018028">
    <property type="entry name" value="Catalase"/>
</dbReference>
<feature type="transmembrane region" description="Helical" evidence="13">
    <location>
        <begin position="1076"/>
        <end position="1097"/>
    </location>
</feature>
<dbReference type="InterPro" id="IPR010582">
    <property type="entry name" value="Catalase_immune_responsive"/>
</dbReference>
<keyword evidence="7 11" id="KW-0479">Metal-binding</keyword>
<keyword evidence="5 11" id="KW-0575">Peroxidase</keyword>
<evidence type="ECO:0000313" key="16">
    <source>
        <dbReference type="Proteomes" id="UP000298390"/>
    </source>
</evidence>
<comment type="similarity">
    <text evidence="3 11">Belongs to the catalase family.</text>
</comment>
<dbReference type="InterPro" id="IPR036259">
    <property type="entry name" value="MFS_trans_sf"/>
</dbReference>
<evidence type="ECO:0000256" key="12">
    <source>
        <dbReference type="RuleBase" id="RU004142"/>
    </source>
</evidence>
<dbReference type="SUPFAM" id="SSF56634">
    <property type="entry name" value="Heme-dependent catalase-like"/>
    <property type="match status" value="1"/>
</dbReference>
<dbReference type="SUPFAM" id="SSF103473">
    <property type="entry name" value="MFS general substrate transporter"/>
    <property type="match status" value="1"/>
</dbReference>
<dbReference type="InterPro" id="IPR029062">
    <property type="entry name" value="Class_I_gatase-like"/>
</dbReference>
<evidence type="ECO:0000256" key="4">
    <source>
        <dbReference type="ARBA" id="ARBA00012314"/>
    </source>
</evidence>
<keyword evidence="10 11" id="KW-0376">Hydrogen peroxide</keyword>
<dbReference type="FunFam" id="1.20.1250.20:FF:000068">
    <property type="entry name" value="MFS general substrate transporter"/>
    <property type="match status" value="1"/>
</dbReference>
<dbReference type="GO" id="GO:0046872">
    <property type="term" value="F:metal ion binding"/>
    <property type="evidence" value="ECO:0007669"/>
    <property type="project" value="UniProtKB-KW"/>
</dbReference>
<dbReference type="GO" id="GO:0042744">
    <property type="term" value="P:hydrogen peroxide catabolic process"/>
    <property type="evidence" value="ECO:0007669"/>
    <property type="project" value="UniProtKB-KW"/>
</dbReference>
<dbReference type="InterPro" id="IPR041399">
    <property type="entry name" value="Catalase_large_C"/>
</dbReference>
<feature type="transmembrane region" description="Helical" evidence="13">
    <location>
        <begin position="881"/>
        <end position="904"/>
    </location>
</feature>
<dbReference type="PROSITE" id="PS51402">
    <property type="entry name" value="CATALASE_3"/>
    <property type="match status" value="1"/>
</dbReference>
<comment type="caution">
    <text evidence="15">The sequence shown here is derived from an EMBL/GenBank/DDBJ whole genome shotgun (WGS) entry which is preliminary data.</text>
</comment>
<dbReference type="SUPFAM" id="SSF52317">
    <property type="entry name" value="Class I glutamine amidotransferase-like"/>
    <property type="match status" value="1"/>
</dbReference>
<dbReference type="GO" id="GO:0004096">
    <property type="term" value="F:catalase activity"/>
    <property type="evidence" value="ECO:0007669"/>
    <property type="project" value="UniProtKB-EC"/>
</dbReference>
<feature type="transmembrane region" description="Helical" evidence="13">
    <location>
        <begin position="1109"/>
        <end position="1131"/>
    </location>
</feature>
<evidence type="ECO:0000256" key="5">
    <source>
        <dbReference type="ARBA" id="ARBA00022559"/>
    </source>
</evidence>
<dbReference type="CDD" id="cd03132">
    <property type="entry name" value="GATase1_catalase"/>
    <property type="match status" value="1"/>
</dbReference>
<comment type="cofactor">
    <cofactor evidence="1">
        <name>heme</name>
        <dbReference type="ChEBI" id="CHEBI:30413"/>
    </cofactor>
</comment>
<keyword evidence="8 11" id="KW-0560">Oxidoreductase</keyword>
<organism evidence="15 16">
    <name type="scientific">Rhodofomes roseus</name>
    <dbReference type="NCBI Taxonomy" id="34475"/>
    <lineage>
        <taxon>Eukaryota</taxon>
        <taxon>Fungi</taxon>
        <taxon>Dikarya</taxon>
        <taxon>Basidiomycota</taxon>
        <taxon>Agaricomycotina</taxon>
        <taxon>Agaricomycetes</taxon>
        <taxon>Polyporales</taxon>
        <taxon>Rhodofomes</taxon>
    </lineage>
</organism>
<dbReference type="GO" id="GO:0016020">
    <property type="term" value="C:membrane"/>
    <property type="evidence" value="ECO:0007669"/>
    <property type="project" value="UniProtKB-SubCell"/>
</dbReference>
<evidence type="ECO:0000256" key="3">
    <source>
        <dbReference type="ARBA" id="ARBA00005329"/>
    </source>
</evidence>
<keyword evidence="13" id="KW-0472">Membrane</keyword>
<feature type="domain" description="Catalase core" evidence="14">
    <location>
        <begin position="41"/>
        <end position="432"/>
    </location>
</feature>
<dbReference type="InterPro" id="IPR002226">
    <property type="entry name" value="Catalase_haem_BS"/>
</dbReference>
<accession>A0A4Y9YD68</accession>
<dbReference type="GO" id="GO:0006979">
    <property type="term" value="P:response to oxidative stress"/>
    <property type="evidence" value="ECO:0007669"/>
    <property type="project" value="InterPro"/>
</dbReference>
<evidence type="ECO:0000313" key="15">
    <source>
        <dbReference type="EMBL" id="TFY59401.1"/>
    </source>
</evidence>
<evidence type="ECO:0000256" key="8">
    <source>
        <dbReference type="ARBA" id="ARBA00023002"/>
    </source>
</evidence>
<evidence type="ECO:0000256" key="10">
    <source>
        <dbReference type="ARBA" id="ARBA00023324"/>
    </source>
</evidence>
<protein>
    <recommendedName>
        <fullName evidence="4 11">Catalase</fullName>
        <ecNumber evidence="4 11">1.11.1.6</ecNumber>
    </recommendedName>
</protein>
<comment type="catalytic activity">
    <reaction evidence="11">
        <text>2 H2O2 = O2 + 2 H2O</text>
        <dbReference type="Rhea" id="RHEA:20309"/>
        <dbReference type="ChEBI" id="CHEBI:15377"/>
        <dbReference type="ChEBI" id="CHEBI:15379"/>
        <dbReference type="ChEBI" id="CHEBI:16240"/>
        <dbReference type="EC" id="1.11.1.6"/>
    </reaction>
</comment>
<dbReference type="PROSITE" id="PS00438">
    <property type="entry name" value="CATALASE_2"/>
    <property type="match status" value="1"/>
</dbReference>
<keyword evidence="13" id="KW-0812">Transmembrane</keyword>
<dbReference type="Pfam" id="PF06628">
    <property type="entry name" value="Catalase-rel"/>
    <property type="match status" value="1"/>
</dbReference>
<dbReference type="GO" id="GO:0022857">
    <property type="term" value="F:transmembrane transporter activity"/>
    <property type="evidence" value="ECO:0007669"/>
    <property type="project" value="InterPro"/>
</dbReference>
<dbReference type="GO" id="GO:0005829">
    <property type="term" value="C:cytosol"/>
    <property type="evidence" value="ECO:0007669"/>
    <property type="project" value="TreeGrafter"/>
</dbReference>
<comment type="subcellular location">
    <subcellularLocation>
        <location evidence="2">Membrane</location>
        <topology evidence="2">Multi-pass membrane protein</topology>
    </subcellularLocation>
</comment>
<keyword evidence="6 11" id="KW-0349">Heme</keyword>
<dbReference type="InterPro" id="IPR024708">
    <property type="entry name" value="Catalase_AS"/>
</dbReference>
<proteinExistence type="inferred from homology"/>
<evidence type="ECO:0000256" key="9">
    <source>
        <dbReference type="ARBA" id="ARBA00023004"/>
    </source>
</evidence>
<evidence type="ECO:0000256" key="6">
    <source>
        <dbReference type="ARBA" id="ARBA00022617"/>
    </source>
</evidence>